<sequence length="179" mass="19473">MIKISDLKAATRARLEAAGITGFHINNSLLTIGVNQPDFIAFIPLPGNSGAVHRSFDAGPNAPLVPRNWSLEPRLKRARALGMSDITRITADDLDDLLSPYMAVGILRTTYERCTGAIEYRGPSGRVFAVSIGDNHFARRQSYPAASLAMFAQQVGRITREHVMVRGDQNTGATKGIPR</sequence>
<reference evidence="1" key="1">
    <citation type="journal article" date="2024" name="J. Gen. Virol.">
        <title>Novel phages of Pseudomonas syringae unveil numerous potential auxiliary metabolic genes.</title>
        <authorList>
            <person name="Feltin C."/>
            <person name="Garneau J.R."/>
            <person name="Morris C.E."/>
            <person name="Berard A."/>
            <person name="Torres-Barcelo C."/>
        </authorList>
    </citation>
    <scope>NUCLEOTIDE SEQUENCE</scope>
</reference>
<protein>
    <submittedName>
        <fullName evidence="1">Uncharacterized protein</fullName>
    </submittedName>
</protein>
<organism evidence="1">
    <name type="scientific">Pseudomonas phage Touem01</name>
    <dbReference type="NCBI Taxonomy" id="3138548"/>
    <lineage>
        <taxon>Viruses</taxon>
    </lineage>
</organism>
<dbReference type="EMBL" id="PP179325">
    <property type="protein sequence ID" value="XAI70654.1"/>
    <property type="molecule type" value="Genomic_DNA"/>
</dbReference>
<evidence type="ECO:0000313" key="1">
    <source>
        <dbReference type="EMBL" id="XAI70654.1"/>
    </source>
</evidence>
<accession>A0AAU6W385</accession>
<name>A0AAU6W385_9VIRU</name>
<gene>
    <name evidence="1" type="ORF">Touem01_00125</name>
</gene>
<proteinExistence type="predicted"/>